<evidence type="ECO:0000313" key="1">
    <source>
        <dbReference type="EMBL" id="RSK47177.1"/>
    </source>
</evidence>
<dbReference type="Proteomes" id="UP000273500">
    <property type="component" value="Unassembled WGS sequence"/>
</dbReference>
<protein>
    <recommendedName>
        <fullName evidence="3">TonB C-terminal domain-containing protein</fullName>
    </recommendedName>
</protein>
<evidence type="ECO:0008006" key="3">
    <source>
        <dbReference type="Google" id="ProtNLM"/>
    </source>
</evidence>
<keyword evidence="2" id="KW-1185">Reference proteome</keyword>
<dbReference type="EMBL" id="RWIT01000010">
    <property type="protein sequence ID" value="RSK47177.1"/>
    <property type="molecule type" value="Genomic_DNA"/>
</dbReference>
<dbReference type="AlphaFoldDB" id="A0A428KL34"/>
<organism evidence="1 2">
    <name type="scientific">Hymenobacter rigui</name>
    <dbReference type="NCBI Taxonomy" id="334424"/>
    <lineage>
        <taxon>Bacteria</taxon>
        <taxon>Pseudomonadati</taxon>
        <taxon>Bacteroidota</taxon>
        <taxon>Cytophagia</taxon>
        <taxon>Cytophagales</taxon>
        <taxon>Hymenobacteraceae</taxon>
        <taxon>Hymenobacter</taxon>
    </lineage>
</organism>
<accession>A0A428KL34</accession>
<name>A0A428KL34_9BACT</name>
<sequence>MPLVVGRQATSPYGPTKVVPPVARFWLKPDSASAQQAQTLVALLMRRTGLPDAFLRHKDYTTHADEGIIISFFFLAVVRPDGTVGSVTLQKQTGDEERAYSPESIALLADEGRRAIKTLRFEAAATQDSLTIPLHFRL</sequence>
<reference evidence="1 2" key="1">
    <citation type="submission" date="2018-12" db="EMBL/GenBank/DDBJ databases">
        <authorList>
            <person name="Feng G."/>
            <person name="Zhu H."/>
        </authorList>
    </citation>
    <scope>NUCLEOTIDE SEQUENCE [LARGE SCALE GENOMIC DNA]</scope>
    <source>
        <strain evidence="1 2">KCTC 12533</strain>
    </source>
</reference>
<gene>
    <name evidence="1" type="ORF">EI291_16425</name>
</gene>
<comment type="caution">
    <text evidence="1">The sequence shown here is derived from an EMBL/GenBank/DDBJ whole genome shotgun (WGS) entry which is preliminary data.</text>
</comment>
<proteinExistence type="predicted"/>
<evidence type="ECO:0000313" key="2">
    <source>
        <dbReference type="Proteomes" id="UP000273500"/>
    </source>
</evidence>